<dbReference type="InterPro" id="IPR038479">
    <property type="entry name" value="Transthyretin-like_sf"/>
</dbReference>
<keyword evidence="3" id="KW-0964">Secreted</keyword>
<organism evidence="6 7">
    <name type="scientific">Diploscapter pachys</name>
    <dbReference type="NCBI Taxonomy" id="2018661"/>
    <lineage>
        <taxon>Eukaryota</taxon>
        <taxon>Metazoa</taxon>
        <taxon>Ecdysozoa</taxon>
        <taxon>Nematoda</taxon>
        <taxon>Chromadorea</taxon>
        <taxon>Rhabditida</taxon>
        <taxon>Rhabditina</taxon>
        <taxon>Rhabditomorpha</taxon>
        <taxon>Rhabditoidea</taxon>
        <taxon>Rhabditidae</taxon>
        <taxon>Diploscapter</taxon>
    </lineage>
</organism>
<dbReference type="Gene3D" id="2.60.40.3330">
    <property type="match status" value="1"/>
</dbReference>
<gene>
    <name evidence="6" type="ORF">WR25_09017</name>
</gene>
<dbReference type="Proteomes" id="UP000218231">
    <property type="component" value="Unassembled WGS sequence"/>
</dbReference>
<protein>
    <recommendedName>
        <fullName evidence="8">Transthyretin-like family protein</fullName>
    </recommendedName>
</protein>
<dbReference type="STRING" id="2018661.A0A2A2M1G3"/>
<name>A0A2A2M1G3_9BILA</name>
<comment type="caution">
    <text evidence="6">The sequence shown here is derived from an EMBL/GenBank/DDBJ whole genome shotgun (WGS) entry which is preliminary data.</text>
</comment>
<feature type="signal peptide" evidence="5">
    <location>
        <begin position="1"/>
        <end position="15"/>
    </location>
</feature>
<evidence type="ECO:0008006" key="8">
    <source>
        <dbReference type="Google" id="ProtNLM"/>
    </source>
</evidence>
<dbReference type="OrthoDB" id="27823at2759"/>
<reference evidence="6 7" key="1">
    <citation type="journal article" date="2017" name="Curr. Biol.">
        <title>Genome architecture and evolution of a unichromosomal asexual nematode.</title>
        <authorList>
            <person name="Fradin H."/>
            <person name="Zegar C."/>
            <person name="Gutwein M."/>
            <person name="Lucas J."/>
            <person name="Kovtun M."/>
            <person name="Corcoran D."/>
            <person name="Baugh L.R."/>
            <person name="Kiontke K."/>
            <person name="Gunsalus K."/>
            <person name="Fitch D.H."/>
            <person name="Piano F."/>
        </authorList>
    </citation>
    <scope>NUCLEOTIDE SEQUENCE [LARGE SCALE GENOMIC DNA]</scope>
    <source>
        <strain evidence="6">PF1309</strain>
    </source>
</reference>
<evidence type="ECO:0000313" key="7">
    <source>
        <dbReference type="Proteomes" id="UP000218231"/>
    </source>
</evidence>
<dbReference type="PANTHER" id="PTHR21700:SF23">
    <property type="entry name" value="TRANSTHYRETIN-LIKE FAMILY PROTEIN"/>
    <property type="match status" value="1"/>
</dbReference>
<evidence type="ECO:0000256" key="2">
    <source>
        <dbReference type="ARBA" id="ARBA00010112"/>
    </source>
</evidence>
<keyword evidence="7" id="KW-1185">Reference proteome</keyword>
<proteinExistence type="inferred from homology"/>
<dbReference type="InterPro" id="IPR001534">
    <property type="entry name" value="Transthyretin-like"/>
</dbReference>
<dbReference type="Pfam" id="PF01060">
    <property type="entry name" value="TTR-52"/>
    <property type="match status" value="1"/>
</dbReference>
<evidence type="ECO:0000256" key="1">
    <source>
        <dbReference type="ARBA" id="ARBA00004613"/>
    </source>
</evidence>
<dbReference type="GO" id="GO:0005576">
    <property type="term" value="C:extracellular region"/>
    <property type="evidence" value="ECO:0007669"/>
    <property type="project" value="UniProtKB-SubCell"/>
</dbReference>
<feature type="chain" id="PRO_5012200844" description="Transthyretin-like family protein" evidence="5">
    <location>
        <begin position="16"/>
        <end position="191"/>
    </location>
</feature>
<evidence type="ECO:0000313" key="6">
    <source>
        <dbReference type="EMBL" id="PAV92249.1"/>
    </source>
</evidence>
<comment type="subcellular location">
    <subcellularLocation>
        <location evidence="1">Secreted</location>
    </subcellularLocation>
</comment>
<keyword evidence="4 5" id="KW-0732">Signal</keyword>
<evidence type="ECO:0000256" key="5">
    <source>
        <dbReference type="SAM" id="SignalP"/>
    </source>
</evidence>
<dbReference type="EMBL" id="LIAE01006252">
    <property type="protein sequence ID" value="PAV92249.1"/>
    <property type="molecule type" value="Genomic_DNA"/>
</dbReference>
<dbReference type="PANTHER" id="PTHR21700">
    <property type="entry name" value="TRANSTHYRETIN-LIKE FAMILY PROTEIN-RELATED"/>
    <property type="match status" value="1"/>
</dbReference>
<evidence type="ECO:0000256" key="4">
    <source>
        <dbReference type="ARBA" id="ARBA00022729"/>
    </source>
</evidence>
<accession>A0A2A2M1G3</accession>
<dbReference type="GO" id="GO:0009986">
    <property type="term" value="C:cell surface"/>
    <property type="evidence" value="ECO:0007669"/>
    <property type="project" value="InterPro"/>
</dbReference>
<evidence type="ECO:0000256" key="3">
    <source>
        <dbReference type="ARBA" id="ARBA00022525"/>
    </source>
</evidence>
<sequence>MFIFLALTILPLVLSQEIQPIGDFQNNGGFGSQNGFSSGINSGLGSSPFGNQNQMTYEAKGRLMCGLSFADKVRVVMFDYNNRTTYTYGEAVTDVIGSFTIRGTSQNNFGNSNGMMPYLSISHNCNADGRSEFRRVTVRLPSSYTNAGSLVTKTFDLGTINLETTFSGEQIENFNVNGNNGWPLNRFPKNT</sequence>
<dbReference type="AlphaFoldDB" id="A0A2A2M1G3"/>
<comment type="similarity">
    <text evidence="2">Belongs to the nematode transthyretin-like family.</text>
</comment>